<protein>
    <submittedName>
        <fullName evidence="2">Uncharacterized protein</fullName>
    </submittedName>
</protein>
<reference evidence="2" key="1">
    <citation type="submission" date="2020-02" db="EMBL/GenBank/DDBJ databases">
        <authorList>
            <person name="Meier V. D."/>
        </authorList>
    </citation>
    <scope>NUCLEOTIDE SEQUENCE</scope>
    <source>
        <strain evidence="2">AVDCRST_MAG33</strain>
    </source>
</reference>
<accession>A0A6J4UIB6</accession>
<dbReference type="EMBL" id="CADCWK010000059">
    <property type="protein sequence ID" value="CAA9548879.1"/>
    <property type="molecule type" value="Genomic_DNA"/>
</dbReference>
<evidence type="ECO:0000256" key="1">
    <source>
        <dbReference type="SAM" id="MobiDB-lite"/>
    </source>
</evidence>
<evidence type="ECO:0000313" key="2">
    <source>
        <dbReference type="EMBL" id="CAA9548879.1"/>
    </source>
</evidence>
<sequence length="47" mass="5279">MPSRDDGWHHEPIAWRPLLTGPPDWHAEQVGGQCLDQQTRFPVSGDG</sequence>
<feature type="region of interest" description="Disordered" evidence="1">
    <location>
        <begin position="1"/>
        <end position="26"/>
    </location>
</feature>
<dbReference type="AlphaFoldDB" id="A0A6J4UIB6"/>
<name>A0A6J4UIB6_9BACT</name>
<organism evidence="2">
    <name type="scientific">uncultured Thermomicrobiales bacterium</name>
    <dbReference type="NCBI Taxonomy" id="1645740"/>
    <lineage>
        <taxon>Bacteria</taxon>
        <taxon>Pseudomonadati</taxon>
        <taxon>Thermomicrobiota</taxon>
        <taxon>Thermomicrobia</taxon>
        <taxon>Thermomicrobiales</taxon>
        <taxon>environmental samples</taxon>
    </lineage>
</organism>
<proteinExistence type="predicted"/>
<feature type="compositionally biased region" description="Basic and acidic residues" evidence="1">
    <location>
        <begin position="1"/>
        <end position="13"/>
    </location>
</feature>
<gene>
    <name evidence="2" type="ORF">AVDCRST_MAG33-717</name>
</gene>